<feature type="compositionally biased region" description="Pro residues" evidence="5">
    <location>
        <begin position="389"/>
        <end position="399"/>
    </location>
</feature>
<dbReference type="GO" id="GO:0043565">
    <property type="term" value="F:sequence-specific DNA binding"/>
    <property type="evidence" value="ECO:0007669"/>
    <property type="project" value="InterPro"/>
</dbReference>
<proteinExistence type="inferred from homology"/>
<dbReference type="FunFam" id="1.10.10.10:FF:000229">
    <property type="entry name" value="HSF-type DNA-binding domain protein"/>
    <property type="match status" value="1"/>
</dbReference>
<protein>
    <recommendedName>
        <fullName evidence="6">HSF-type DNA-binding domain-containing protein</fullName>
    </recommendedName>
</protein>
<sequence>MAAAIESQQAFPLPPDGHDGSSPSTTTRIVPIPTPTIQTSAPSPEDPMEITTPTTAGGRSPPHSQNGTSINGGSNNNGNGNGHGSGTPEPGAKNTSPGASQPAGHMSSMPAPPAAAAAAVHQPKIVQTAFIHKLYNMLEDPSIQHLISWSPTAESFVMSPSPPARPPASVPLPIHKPSQMAAAIESQQAFPLPPDGHDGSSPSTTTRIVPIPTPTIQTSAPSPGDPMEITTPTTTGGRSPPHSQNGTSINGGSNNNSNGNGSGTPESSAKNTMLEDPSIQHLISWSPTAESFVMSPSPDFSKVLAQYFKHTNISSFVRQLNMYGFHKVSDAFHTGNPDMALWEFKHGNGNFKRGDLVGLREIKRRASRHALVHRDYPNTKPSTSQPGTPAEPMPPPPPESAETRGGSVEHALYDLSMRLQRSEESAHFMHIKHQAVMETMTRLLQFNQELSRAVLVINLQSEMHRQADLLRSVDESEPPFSASRSYFSNIENAPVSPRQMPQDDPRRTNLTVPSARGQGNFHRPPIPSNLSISTQRRYSSIGSNTAPQSPSPLRGAPPPPPQPHPLAQVAHSEIDPPPGSLARRHTSADIRAPGWQGNPPFPSSGPPSTHWPSSPSRVAPEDQRIRDSLSTYSLQSASQHHPSSRPATPPPPSNFHNGGGGGVGGGPDSFAGWSWNSASRGSLAVKDSSLPPTRRGSMAHILNPTDIAERDDEDDDLRGDDDRKRKRMQ</sequence>
<feature type="compositionally biased region" description="Low complexity" evidence="5">
    <location>
        <begin position="21"/>
        <end position="40"/>
    </location>
</feature>
<dbReference type="Gene3D" id="1.10.10.10">
    <property type="entry name" value="Winged helix-like DNA-binding domain superfamily/Winged helix DNA-binding domain"/>
    <property type="match status" value="2"/>
</dbReference>
<gene>
    <name evidence="7" type="ORF">BN1708_000313</name>
</gene>
<keyword evidence="2" id="KW-0238">DNA-binding</keyword>
<dbReference type="PANTHER" id="PTHR10015">
    <property type="entry name" value="HEAT SHOCK TRANSCRIPTION FACTOR"/>
    <property type="match status" value="1"/>
</dbReference>
<feature type="compositionally biased region" description="Polar residues" evidence="5">
    <location>
        <begin position="528"/>
        <end position="546"/>
    </location>
</feature>
<dbReference type="InterPro" id="IPR036388">
    <property type="entry name" value="WH-like_DNA-bd_sf"/>
</dbReference>
<evidence type="ECO:0000313" key="7">
    <source>
        <dbReference type="EMBL" id="CRJ80603.1"/>
    </source>
</evidence>
<feature type="compositionally biased region" description="Low complexity" evidence="5">
    <location>
        <begin position="200"/>
        <end position="219"/>
    </location>
</feature>
<evidence type="ECO:0000256" key="4">
    <source>
        <dbReference type="RuleBase" id="RU004020"/>
    </source>
</evidence>
<dbReference type="PROSITE" id="PS00434">
    <property type="entry name" value="HSF_DOMAIN"/>
    <property type="match status" value="1"/>
</dbReference>
<comment type="subcellular location">
    <subcellularLocation>
        <location evidence="1">Nucleus</location>
    </subcellularLocation>
</comment>
<dbReference type="EMBL" id="CVQH01000001">
    <property type="protein sequence ID" value="CRJ80603.1"/>
    <property type="molecule type" value="Genomic_DNA"/>
</dbReference>
<feature type="compositionally biased region" description="Polar residues" evidence="5">
    <location>
        <begin position="482"/>
        <end position="491"/>
    </location>
</feature>
<feature type="compositionally biased region" description="Pro residues" evidence="5">
    <location>
        <begin position="555"/>
        <end position="564"/>
    </location>
</feature>
<accession>A0A0G4KCZ6</accession>
<feature type="compositionally biased region" description="Low complexity" evidence="5">
    <location>
        <begin position="243"/>
        <end position="268"/>
    </location>
</feature>
<dbReference type="PRINTS" id="PR00056">
    <property type="entry name" value="HSFDOMAIN"/>
</dbReference>
<feature type="compositionally biased region" description="Acidic residues" evidence="5">
    <location>
        <begin position="709"/>
        <end position="719"/>
    </location>
</feature>
<evidence type="ECO:0000256" key="3">
    <source>
        <dbReference type="ARBA" id="ARBA00023242"/>
    </source>
</evidence>
<dbReference type="Proteomes" id="UP000044602">
    <property type="component" value="Unassembled WGS sequence"/>
</dbReference>
<feature type="compositionally biased region" description="Polar residues" evidence="5">
    <location>
        <begin position="51"/>
        <end position="65"/>
    </location>
</feature>
<evidence type="ECO:0000256" key="5">
    <source>
        <dbReference type="SAM" id="MobiDB-lite"/>
    </source>
</evidence>
<dbReference type="AlphaFoldDB" id="A0A0G4KCZ6"/>
<feature type="compositionally biased region" description="Low complexity" evidence="5">
    <location>
        <begin position="66"/>
        <end position="78"/>
    </location>
</feature>
<dbReference type="SMART" id="SM00415">
    <property type="entry name" value="HSF"/>
    <property type="match status" value="1"/>
</dbReference>
<dbReference type="SUPFAM" id="SSF46785">
    <property type="entry name" value="Winged helix' DNA-binding domain"/>
    <property type="match status" value="2"/>
</dbReference>
<evidence type="ECO:0000313" key="8">
    <source>
        <dbReference type="Proteomes" id="UP000044602"/>
    </source>
</evidence>
<feature type="region of interest" description="Disordered" evidence="5">
    <location>
        <begin position="475"/>
        <end position="729"/>
    </location>
</feature>
<feature type="compositionally biased region" description="Gly residues" evidence="5">
    <location>
        <begin position="657"/>
        <end position="667"/>
    </location>
</feature>
<keyword evidence="3" id="KW-0539">Nucleus</keyword>
<dbReference type="STRING" id="100787.A0A0G4KCZ6"/>
<feature type="region of interest" description="Disordered" evidence="5">
    <location>
        <begin position="189"/>
        <end position="271"/>
    </location>
</feature>
<keyword evidence="8" id="KW-1185">Reference proteome</keyword>
<feature type="region of interest" description="Disordered" evidence="5">
    <location>
        <begin position="1"/>
        <end position="115"/>
    </location>
</feature>
<dbReference type="Pfam" id="PF00447">
    <property type="entry name" value="HSF_DNA-bind"/>
    <property type="match status" value="2"/>
</dbReference>
<dbReference type="GO" id="GO:0005634">
    <property type="term" value="C:nucleus"/>
    <property type="evidence" value="ECO:0007669"/>
    <property type="project" value="UniProtKB-SubCell"/>
</dbReference>
<reference evidence="7 8" key="1">
    <citation type="submission" date="2015-05" db="EMBL/GenBank/DDBJ databases">
        <authorList>
            <person name="Wang D.B."/>
            <person name="Wang M."/>
        </authorList>
    </citation>
    <scope>NUCLEOTIDE SEQUENCE [LARGE SCALE GENOMIC DNA]</scope>
    <source>
        <strain evidence="7">VL1</strain>
    </source>
</reference>
<evidence type="ECO:0000256" key="1">
    <source>
        <dbReference type="ARBA" id="ARBA00004123"/>
    </source>
</evidence>
<comment type="similarity">
    <text evidence="4">Belongs to the HSF family.</text>
</comment>
<evidence type="ECO:0000256" key="2">
    <source>
        <dbReference type="ARBA" id="ARBA00023125"/>
    </source>
</evidence>
<feature type="region of interest" description="Disordered" evidence="5">
    <location>
        <begin position="374"/>
        <end position="405"/>
    </location>
</feature>
<evidence type="ECO:0000259" key="6">
    <source>
        <dbReference type="PROSITE" id="PS00434"/>
    </source>
</evidence>
<feature type="compositionally biased region" description="Polar residues" evidence="5">
    <location>
        <begin position="1"/>
        <end position="10"/>
    </location>
</feature>
<dbReference type="InterPro" id="IPR000232">
    <property type="entry name" value="HSF_DNA-bd"/>
</dbReference>
<organism evidence="7 8">
    <name type="scientific">Verticillium longisporum</name>
    <name type="common">Verticillium dahliae var. longisporum</name>
    <dbReference type="NCBI Taxonomy" id="100787"/>
    <lineage>
        <taxon>Eukaryota</taxon>
        <taxon>Fungi</taxon>
        <taxon>Dikarya</taxon>
        <taxon>Ascomycota</taxon>
        <taxon>Pezizomycotina</taxon>
        <taxon>Sordariomycetes</taxon>
        <taxon>Hypocreomycetidae</taxon>
        <taxon>Glomerellales</taxon>
        <taxon>Plectosphaerellaceae</taxon>
        <taxon>Verticillium</taxon>
    </lineage>
</organism>
<dbReference type="InterPro" id="IPR036390">
    <property type="entry name" value="WH_DNA-bd_sf"/>
</dbReference>
<feature type="compositionally biased region" description="Polar residues" evidence="5">
    <location>
        <begin position="628"/>
        <end position="641"/>
    </location>
</feature>
<name>A0A0G4KCZ6_VERLO</name>
<dbReference type="PANTHER" id="PTHR10015:SF396">
    <property type="entry name" value="FLOCCULATION SUPPRESSION PROTEIN"/>
    <property type="match status" value="1"/>
</dbReference>
<dbReference type="GO" id="GO:0003700">
    <property type="term" value="F:DNA-binding transcription factor activity"/>
    <property type="evidence" value="ECO:0007669"/>
    <property type="project" value="InterPro"/>
</dbReference>
<feature type="domain" description="HSF-type DNA-binding" evidence="6">
    <location>
        <begin position="304"/>
        <end position="328"/>
    </location>
</feature>